<dbReference type="PANTHER" id="PTHR33710">
    <property type="entry name" value="BNAC02G09200D PROTEIN"/>
    <property type="match status" value="1"/>
</dbReference>
<proteinExistence type="predicted"/>
<keyword evidence="1" id="KW-0808">Transferase</keyword>
<keyword evidence="1" id="KW-0695">RNA-directed DNA polymerase</keyword>
<comment type="caution">
    <text evidence="1">The sequence shown here is derived from an EMBL/GenBank/DDBJ whole genome shotgun (WGS) entry which is preliminary data.</text>
</comment>
<dbReference type="InterPro" id="IPR036691">
    <property type="entry name" value="Endo/exonu/phosph_ase_sf"/>
</dbReference>
<reference evidence="2" key="1">
    <citation type="journal article" date="2019" name="Plant Biotechnol. J.">
        <title>Genome sequencing of the Australian wild diploid species Gossypium australe highlights disease resistance and delayed gland morphogenesis.</title>
        <authorList>
            <person name="Cai Y."/>
            <person name="Cai X."/>
            <person name="Wang Q."/>
            <person name="Wang P."/>
            <person name="Zhang Y."/>
            <person name="Cai C."/>
            <person name="Xu Y."/>
            <person name="Wang K."/>
            <person name="Zhou Z."/>
            <person name="Wang C."/>
            <person name="Geng S."/>
            <person name="Li B."/>
            <person name="Dong Q."/>
            <person name="Hou Y."/>
            <person name="Wang H."/>
            <person name="Ai P."/>
            <person name="Liu Z."/>
            <person name="Yi F."/>
            <person name="Sun M."/>
            <person name="An G."/>
            <person name="Cheng J."/>
            <person name="Zhang Y."/>
            <person name="Shi Q."/>
            <person name="Xie Y."/>
            <person name="Shi X."/>
            <person name="Chang Y."/>
            <person name="Huang F."/>
            <person name="Chen Y."/>
            <person name="Hong S."/>
            <person name="Mi L."/>
            <person name="Sun Q."/>
            <person name="Zhang L."/>
            <person name="Zhou B."/>
            <person name="Peng R."/>
            <person name="Zhang X."/>
            <person name="Liu F."/>
        </authorList>
    </citation>
    <scope>NUCLEOTIDE SEQUENCE [LARGE SCALE GENOMIC DNA]</scope>
    <source>
        <strain evidence="2">cv. PA1801</strain>
    </source>
</reference>
<dbReference type="EMBL" id="SMMG02000007">
    <property type="protein sequence ID" value="KAA3464925.1"/>
    <property type="molecule type" value="Genomic_DNA"/>
</dbReference>
<name>A0A5B6V725_9ROSI</name>
<dbReference type="AlphaFoldDB" id="A0A5B6V725"/>
<evidence type="ECO:0000313" key="1">
    <source>
        <dbReference type="EMBL" id="KAA3464925.1"/>
    </source>
</evidence>
<sequence>MEEEKELALLEEELIQLSVKSSLVIPSENPTLICTVWTKKSYNPDNLIAQLKNIWKIKKKFEILIVGQNLFSISFEDEEDLDTVKRAKANNGRVEGHTNFESEQVFSQDSSELTQLYRRLPVGKPTRINEDPKLECLGTEESPGYQEVSTHVETLQTLTGLHNGDKTGSYSHGTDRQESWNLIRRLRHTNSGRVSGDFNEIMYAHEKKGGVTKDERQMEEFRKVLAECDLLDLGYIGQKYTWERGNFKDTNIRERRDRGVANNEWPNLFNDYLVQHLPRLF</sequence>
<dbReference type="SUPFAM" id="SSF56219">
    <property type="entry name" value="DNase I-like"/>
    <property type="match status" value="1"/>
</dbReference>
<evidence type="ECO:0000313" key="2">
    <source>
        <dbReference type="Proteomes" id="UP000325315"/>
    </source>
</evidence>
<keyword evidence="2" id="KW-1185">Reference proteome</keyword>
<dbReference type="PANTHER" id="PTHR33710:SF62">
    <property type="entry name" value="DUF4283 DOMAIN PROTEIN"/>
    <property type="match status" value="1"/>
</dbReference>
<protein>
    <submittedName>
        <fullName evidence="1">Reverse transcriptase</fullName>
    </submittedName>
</protein>
<dbReference type="GO" id="GO:0003964">
    <property type="term" value="F:RNA-directed DNA polymerase activity"/>
    <property type="evidence" value="ECO:0007669"/>
    <property type="project" value="UniProtKB-KW"/>
</dbReference>
<gene>
    <name evidence="1" type="ORF">EPI10_000144</name>
</gene>
<accession>A0A5B6V725</accession>
<organism evidence="1 2">
    <name type="scientific">Gossypium australe</name>
    <dbReference type="NCBI Taxonomy" id="47621"/>
    <lineage>
        <taxon>Eukaryota</taxon>
        <taxon>Viridiplantae</taxon>
        <taxon>Streptophyta</taxon>
        <taxon>Embryophyta</taxon>
        <taxon>Tracheophyta</taxon>
        <taxon>Spermatophyta</taxon>
        <taxon>Magnoliopsida</taxon>
        <taxon>eudicotyledons</taxon>
        <taxon>Gunneridae</taxon>
        <taxon>Pentapetalae</taxon>
        <taxon>rosids</taxon>
        <taxon>malvids</taxon>
        <taxon>Malvales</taxon>
        <taxon>Malvaceae</taxon>
        <taxon>Malvoideae</taxon>
        <taxon>Gossypium</taxon>
    </lineage>
</organism>
<keyword evidence="1" id="KW-0548">Nucleotidyltransferase</keyword>
<dbReference type="OrthoDB" id="990365at2759"/>
<dbReference type="Proteomes" id="UP000325315">
    <property type="component" value="Unassembled WGS sequence"/>
</dbReference>